<keyword evidence="5 10" id="KW-0560">Oxidoreductase</keyword>
<evidence type="ECO:0000256" key="4">
    <source>
        <dbReference type="ARBA" id="ARBA00022737"/>
    </source>
</evidence>
<accession>A0A0C3KIU2</accession>
<feature type="binding site" evidence="10">
    <location>
        <position position="248"/>
    </location>
    <ligand>
        <name>Fe cation</name>
        <dbReference type="ChEBI" id="CHEBI:24875"/>
        <label>2</label>
    </ligand>
</feature>
<dbReference type="GO" id="GO:0005737">
    <property type="term" value="C:cytoplasm"/>
    <property type="evidence" value="ECO:0007669"/>
    <property type="project" value="UniProtKB-SubCell"/>
</dbReference>
<dbReference type="STRING" id="1051891.A0A0C3KIU2"/>
<evidence type="ECO:0000256" key="2">
    <source>
        <dbReference type="ARBA" id="ARBA00005041"/>
    </source>
</evidence>
<dbReference type="PANTHER" id="PTHR12697">
    <property type="entry name" value="PBS LYASE HEAT-LIKE PROTEIN"/>
    <property type="match status" value="1"/>
</dbReference>
<comment type="subcellular location">
    <subcellularLocation>
        <location evidence="10">Cytoplasm</location>
    </subcellularLocation>
    <subcellularLocation>
        <location evidence="10">Nucleus</location>
    </subcellularLocation>
</comment>
<dbReference type="InterPro" id="IPR000225">
    <property type="entry name" value="Armadillo"/>
</dbReference>
<dbReference type="SUPFAM" id="SSF48371">
    <property type="entry name" value="ARM repeat"/>
    <property type="match status" value="1"/>
</dbReference>
<dbReference type="UniPathway" id="UPA00354"/>
<feature type="binding site" evidence="10">
    <location>
        <position position="281"/>
    </location>
    <ligand>
        <name>Fe cation</name>
        <dbReference type="ChEBI" id="CHEBI:24875"/>
        <label>2</label>
    </ligand>
</feature>
<dbReference type="Proteomes" id="UP000054248">
    <property type="component" value="Unassembled WGS sequence"/>
</dbReference>
<keyword evidence="15" id="KW-1185">Reference proteome</keyword>
<keyword evidence="7 10" id="KW-0503">Monooxygenase</keyword>
<dbReference type="GO" id="GO:0019135">
    <property type="term" value="F:deoxyhypusine monooxygenase activity"/>
    <property type="evidence" value="ECO:0007669"/>
    <property type="project" value="UniProtKB-UniRule"/>
</dbReference>
<dbReference type="EMBL" id="KN823140">
    <property type="protein sequence ID" value="KIO21368.1"/>
    <property type="molecule type" value="Genomic_DNA"/>
</dbReference>
<comment type="pathway">
    <text evidence="2 10">Protein modification; eIF5A hypusination.</text>
</comment>
<feature type="region of interest" description="Disordered" evidence="13">
    <location>
        <begin position="152"/>
        <end position="188"/>
    </location>
</feature>
<keyword evidence="10" id="KW-0963">Cytoplasm</keyword>
<evidence type="ECO:0000256" key="1">
    <source>
        <dbReference type="ARBA" id="ARBA00000068"/>
    </source>
</evidence>
<protein>
    <recommendedName>
        <fullName evidence="10">Deoxyhypusine hydroxylase</fullName>
        <shortName evidence="10">DOHH</shortName>
        <ecNumber evidence="10">1.14.99.29</ecNumber>
    </recommendedName>
    <alternativeName>
        <fullName evidence="10">Deoxyhypusine dioxygenase</fullName>
    </alternativeName>
    <alternativeName>
        <fullName evidence="10">Deoxyhypusine monooxygenase</fullName>
    </alternativeName>
</protein>
<dbReference type="HAMAP" id="MF_03101">
    <property type="entry name" value="Deoxyhypusine_hydroxylase"/>
    <property type="match status" value="1"/>
</dbReference>
<dbReference type="GO" id="GO:0046872">
    <property type="term" value="F:metal ion binding"/>
    <property type="evidence" value="ECO:0007669"/>
    <property type="project" value="UniProtKB-KW"/>
</dbReference>
<evidence type="ECO:0000313" key="15">
    <source>
        <dbReference type="Proteomes" id="UP000054248"/>
    </source>
</evidence>
<evidence type="ECO:0000313" key="14">
    <source>
        <dbReference type="EMBL" id="KIO21368.1"/>
    </source>
</evidence>
<dbReference type="InterPro" id="IPR016024">
    <property type="entry name" value="ARM-type_fold"/>
</dbReference>
<evidence type="ECO:0000256" key="6">
    <source>
        <dbReference type="ARBA" id="ARBA00023004"/>
    </source>
</evidence>
<dbReference type="InterPro" id="IPR004155">
    <property type="entry name" value="PBS_lyase_HEAT"/>
</dbReference>
<comment type="similarity">
    <text evidence="10">Belongs to the deoxyhypusine hydroxylase family.</text>
</comment>
<feature type="binding site" evidence="10">
    <location>
        <position position="63"/>
    </location>
    <ligand>
        <name>Fe cation</name>
        <dbReference type="ChEBI" id="CHEBI:24875"/>
        <label>1</label>
    </ligand>
</feature>
<dbReference type="Pfam" id="PF13646">
    <property type="entry name" value="HEAT_2"/>
    <property type="match status" value="2"/>
</dbReference>
<evidence type="ECO:0000256" key="3">
    <source>
        <dbReference type="ARBA" id="ARBA00022723"/>
    </source>
</evidence>
<evidence type="ECO:0000256" key="12">
    <source>
        <dbReference type="PROSITE-ProRule" id="PRU00259"/>
    </source>
</evidence>
<keyword evidence="10" id="KW-0539">Nucleus</keyword>
<dbReference type="AlphaFoldDB" id="A0A0C3KIU2"/>
<comment type="cofactor">
    <cofactor evidence="10">
        <name>Fe(2+)</name>
        <dbReference type="ChEBI" id="CHEBI:29033"/>
    </cofactor>
    <text evidence="10">Binds 2 Fe(2+) ions per subunit.</text>
</comment>
<dbReference type="EC" id="1.14.99.29" evidence="10"/>
<evidence type="ECO:0000256" key="8">
    <source>
        <dbReference type="ARBA" id="ARBA00023256"/>
    </source>
</evidence>
<reference evidence="14 15" key="1">
    <citation type="submission" date="2014-04" db="EMBL/GenBank/DDBJ databases">
        <authorList>
            <consortium name="DOE Joint Genome Institute"/>
            <person name="Kuo A."/>
            <person name="Girlanda M."/>
            <person name="Perotto S."/>
            <person name="Kohler A."/>
            <person name="Nagy L.G."/>
            <person name="Floudas D."/>
            <person name="Copeland A."/>
            <person name="Barry K.W."/>
            <person name="Cichocki N."/>
            <person name="Veneault-Fourrey C."/>
            <person name="LaButti K."/>
            <person name="Lindquist E.A."/>
            <person name="Lipzen A."/>
            <person name="Lundell T."/>
            <person name="Morin E."/>
            <person name="Murat C."/>
            <person name="Sun H."/>
            <person name="Tunlid A."/>
            <person name="Henrissat B."/>
            <person name="Grigoriev I.V."/>
            <person name="Hibbett D.S."/>
            <person name="Martin F."/>
            <person name="Nordberg H.P."/>
            <person name="Cantor M.N."/>
            <person name="Hua S.X."/>
        </authorList>
    </citation>
    <scope>NUCLEOTIDE SEQUENCE [LARGE SCALE GENOMIC DNA]</scope>
    <source>
        <strain evidence="14 15">MUT 4182</strain>
    </source>
</reference>
<dbReference type="InterPro" id="IPR027517">
    <property type="entry name" value="Deoxyhypusine_hydroxylase"/>
</dbReference>
<keyword evidence="3 10" id="KW-0479">Metal-binding</keyword>
<evidence type="ECO:0000256" key="7">
    <source>
        <dbReference type="ARBA" id="ARBA00023033"/>
    </source>
</evidence>
<comment type="catalytic activity">
    <reaction evidence="1 10">
        <text>[eIF5A protein]-deoxyhypusine + AH2 + O2 = [eIF5A protein]-hypusine + A + H2O</text>
        <dbReference type="Rhea" id="RHEA:14101"/>
        <dbReference type="Rhea" id="RHEA-COMP:10144"/>
        <dbReference type="Rhea" id="RHEA-COMP:12592"/>
        <dbReference type="ChEBI" id="CHEBI:13193"/>
        <dbReference type="ChEBI" id="CHEBI:15377"/>
        <dbReference type="ChEBI" id="CHEBI:15379"/>
        <dbReference type="ChEBI" id="CHEBI:17499"/>
        <dbReference type="ChEBI" id="CHEBI:82657"/>
        <dbReference type="ChEBI" id="CHEBI:91175"/>
        <dbReference type="EC" id="1.14.99.29"/>
    </reaction>
</comment>
<dbReference type="Gene3D" id="1.25.10.10">
    <property type="entry name" value="Leucine-rich Repeat Variant"/>
    <property type="match status" value="2"/>
</dbReference>
<feature type="binding site" evidence="10">
    <location>
        <position position="64"/>
    </location>
    <ligand>
        <name>Fe cation</name>
        <dbReference type="ChEBI" id="CHEBI:24875"/>
        <label>1</label>
    </ligand>
</feature>
<keyword evidence="6 10" id="KW-0408">Iron</keyword>
<comment type="function">
    <text evidence="9">Catalyzes the hydroxylation of the N(6)-(4-aminobutyl)-L-lysine intermediate produced by deoxyhypusine synthase/DHPS on a critical lysine of the eukaryotic translation initiation factor 5A/eIF-5A. This is the second step of the post-translational modification of that lysine into an unusual amino acid residue named hypusine. Hypusination is unique to mature eIF-5A factor and is essential for its function.</text>
</comment>
<evidence type="ECO:0000256" key="10">
    <source>
        <dbReference type="HAMAP-Rule" id="MF_03101"/>
    </source>
</evidence>
<dbReference type="PANTHER" id="PTHR12697:SF5">
    <property type="entry name" value="DEOXYHYPUSINE HYDROXYLASE"/>
    <property type="match status" value="1"/>
</dbReference>
<feature type="repeat" description="ARM" evidence="12">
    <location>
        <begin position="260"/>
        <end position="290"/>
    </location>
</feature>
<proteinExistence type="inferred from homology"/>
<keyword evidence="4" id="KW-0677">Repeat</keyword>
<evidence type="ECO:0000256" key="13">
    <source>
        <dbReference type="SAM" id="MobiDB-lite"/>
    </source>
</evidence>
<name>A0A0C3KIU2_9AGAM</name>
<dbReference type="InterPro" id="IPR021133">
    <property type="entry name" value="HEAT_type_2"/>
</dbReference>
<feature type="binding site" evidence="10">
    <location>
        <position position="247"/>
    </location>
    <ligand>
        <name>Fe cation</name>
        <dbReference type="ChEBI" id="CHEBI:24875"/>
        <label>2</label>
    </ligand>
</feature>
<sequence>MVSRLNVDDETIQDLQIRLLNTTGNTPLHDRFRALFTLKAVGDERAIQVIAKGFSDSSALLKHELAYVLGQINKPSAIPTLNAVLENMEEDPMVRHEAAEALGAISQADSLPTLRKYLDDPERAVRETCEIAIAKIEWDTTPEGQAERVRREAEKAEAEENGTIRQFTSIDPAPPSAEKPPSSGLLRGTASNQQVSSVADLRSQLLDTSIPLFQRYRAMFALRNLGTPEAIDALADGFSDDSALFKHEIAFVFGQLSHPHAIPSLVRVLQNPNEAEMVRHEAAEALGGIAEAESGQDIDVYIDGKKVDVVEVLKEWMTRPDAPLVVKQSCQVAIDMWEYENSDQFQYANALQKDSTTSAVA</sequence>
<dbReference type="HOGENOM" id="CLU_053974_0_0_1"/>
<feature type="binding site" evidence="10">
    <location>
        <position position="96"/>
    </location>
    <ligand>
        <name>Fe cation</name>
        <dbReference type="ChEBI" id="CHEBI:24875"/>
        <label>1</label>
    </ligand>
</feature>
<organism evidence="14 15">
    <name type="scientific">Tulasnella calospora MUT 4182</name>
    <dbReference type="NCBI Taxonomy" id="1051891"/>
    <lineage>
        <taxon>Eukaryota</taxon>
        <taxon>Fungi</taxon>
        <taxon>Dikarya</taxon>
        <taxon>Basidiomycota</taxon>
        <taxon>Agaricomycotina</taxon>
        <taxon>Agaricomycetes</taxon>
        <taxon>Cantharellales</taxon>
        <taxon>Tulasnellaceae</taxon>
        <taxon>Tulasnella</taxon>
    </lineage>
</organism>
<comment type="function">
    <text evidence="10">Catalyzes the hydroxylation of the N(6)-(4-aminobutyl)-L-lysine intermediate to form hypusine, an essential post-translational modification only found in mature eIF-5A factor.</text>
</comment>
<evidence type="ECO:0000256" key="5">
    <source>
        <dbReference type="ARBA" id="ARBA00023002"/>
    </source>
</evidence>
<keyword evidence="8 10" id="KW-0386">Hypusine biosynthesis</keyword>
<reference evidence="15" key="2">
    <citation type="submission" date="2015-01" db="EMBL/GenBank/DDBJ databases">
        <title>Evolutionary Origins and Diversification of the Mycorrhizal Mutualists.</title>
        <authorList>
            <consortium name="DOE Joint Genome Institute"/>
            <consortium name="Mycorrhizal Genomics Consortium"/>
            <person name="Kohler A."/>
            <person name="Kuo A."/>
            <person name="Nagy L.G."/>
            <person name="Floudas D."/>
            <person name="Copeland A."/>
            <person name="Barry K.W."/>
            <person name="Cichocki N."/>
            <person name="Veneault-Fourrey C."/>
            <person name="LaButti K."/>
            <person name="Lindquist E.A."/>
            <person name="Lipzen A."/>
            <person name="Lundell T."/>
            <person name="Morin E."/>
            <person name="Murat C."/>
            <person name="Riley R."/>
            <person name="Ohm R."/>
            <person name="Sun H."/>
            <person name="Tunlid A."/>
            <person name="Henrissat B."/>
            <person name="Grigoriev I.V."/>
            <person name="Hibbett D.S."/>
            <person name="Martin F."/>
        </authorList>
    </citation>
    <scope>NUCLEOTIDE SEQUENCE [LARGE SCALE GENOMIC DNA]</scope>
    <source>
        <strain evidence="15">MUT 4182</strain>
    </source>
</reference>
<dbReference type="InterPro" id="IPR011989">
    <property type="entry name" value="ARM-like"/>
</dbReference>
<evidence type="ECO:0000256" key="9">
    <source>
        <dbReference type="ARBA" id="ARBA00045876"/>
    </source>
</evidence>
<feature type="binding site" evidence="10">
    <location>
        <position position="97"/>
    </location>
    <ligand>
        <name>Fe cation</name>
        <dbReference type="ChEBI" id="CHEBI:24875"/>
        <label>1</label>
    </ligand>
</feature>
<dbReference type="SMART" id="SM00567">
    <property type="entry name" value="EZ_HEAT"/>
    <property type="match status" value="6"/>
</dbReference>
<dbReference type="PROSITE" id="PS50077">
    <property type="entry name" value="HEAT_REPEAT"/>
    <property type="match status" value="1"/>
</dbReference>
<dbReference type="GO" id="GO:0005634">
    <property type="term" value="C:nucleus"/>
    <property type="evidence" value="ECO:0007669"/>
    <property type="project" value="UniProtKB-SubCell"/>
</dbReference>
<feature type="binding site" evidence="10">
    <location>
        <position position="280"/>
    </location>
    <ligand>
        <name>Fe cation</name>
        <dbReference type="ChEBI" id="CHEBI:24875"/>
        <label>2</label>
    </ligand>
</feature>
<dbReference type="OrthoDB" id="421002at2759"/>
<evidence type="ECO:0000256" key="11">
    <source>
        <dbReference type="PROSITE-ProRule" id="PRU00103"/>
    </source>
</evidence>
<dbReference type="PROSITE" id="PS50176">
    <property type="entry name" value="ARM_REPEAT"/>
    <property type="match status" value="1"/>
</dbReference>
<gene>
    <name evidence="10" type="primary">LIA1</name>
    <name evidence="14" type="ORF">M407DRAFT_245504</name>
</gene>
<feature type="repeat" description="HEAT" evidence="11">
    <location>
        <begin position="261"/>
        <end position="301"/>
    </location>
</feature>